<accession>A0A1D1XKY4</accession>
<dbReference type="AlphaFoldDB" id="A0A1D1XKY4"/>
<dbReference type="GO" id="GO:0032259">
    <property type="term" value="P:methylation"/>
    <property type="evidence" value="ECO:0007669"/>
    <property type="project" value="UniProtKB-KW"/>
</dbReference>
<keyword evidence="1" id="KW-0489">Methyltransferase</keyword>
<evidence type="ECO:0000313" key="1">
    <source>
        <dbReference type="EMBL" id="JAT43011.1"/>
    </source>
</evidence>
<protein>
    <submittedName>
        <fullName evidence="1">Modification methylase BspRI</fullName>
    </submittedName>
</protein>
<proteinExistence type="predicted"/>
<sequence length="247" mass="28643">KNMSDSEADILELEAPPPEDLLKLIKKEKHVPAAMNIFAIPHDINELDEEEDMKLLVTFISLYSTILVHKKMPNWGLNDKDIIAFLEAKAESYSSIIGGSFMSKILQKNGYADLTDNHFNLSGNINFSPFHPEFLRMCYSGFPQSVMDQLAQIFTSASDQFDKLGVNWWEAKRTVTSFICYYFIDDSGKLRLRTIHTRIRNLTRISRGFGFDMDLYDRRYTIDAVQMDKNRKFINDSIDEWTKDARK</sequence>
<feature type="non-terminal residue" evidence="1">
    <location>
        <position position="247"/>
    </location>
</feature>
<dbReference type="EMBL" id="GDJX01024925">
    <property type="protein sequence ID" value="JAT43011.1"/>
    <property type="molecule type" value="Transcribed_RNA"/>
</dbReference>
<gene>
    <name evidence="1" type="primary">bspRIM_0</name>
    <name evidence="1" type="ORF">g.27717</name>
</gene>
<dbReference type="GO" id="GO:0008168">
    <property type="term" value="F:methyltransferase activity"/>
    <property type="evidence" value="ECO:0007669"/>
    <property type="project" value="UniProtKB-KW"/>
</dbReference>
<name>A0A1D1XKY4_9ARAE</name>
<reference evidence="1" key="1">
    <citation type="submission" date="2015-07" db="EMBL/GenBank/DDBJ databases">
        <title>Transcriptome Assembly of Anthurium amnicola.</title>
        <authorList>
            <person name="Suzuki J."/>
        </authorList>
    </citation>
    <scope>NUCLEOTIDE SEQUENCE</scope>
</reference>
<feature type="non-terminal residue" evidence="1">
    <location>
        <position position="1"/>
    </location>
</feature>
<keyword evidence="1" id="KW-0808">Transferase</keyword>
<organism evidence="1">
    <name type="scientific">Anthurium amnicola</name>
    <dbReference type="NCBI Taxonomy" id="1678845"/>
    <lineage>
        <taxon>Eukaryota</taxon>
        <taxon>Viridiplantae</taxon>
        <taxon>Streptophyta</taxon>
        <taxon>Embryophyta</taxon>
        <taxon>Tracheophyta</taxon>
        <taxon>Spermatophyta</taxon>
        <taxon>Magnoliopsida</taxon>
        <taxon>Liliopsida</taxon>
        <taxon>Araceae</taxon>
        <taxon>Pothoideae</taxon>
        <taxon>Potheae</taxon>
        <taxon>Anthurium</taxon>
    </lineage>
</organism>